<dbReference type="Gene3D" id="2.40.340.10">
    <property type="entry name" value="MoeA, C-terminal, domain IV"/>
    <property type="match status" value="1"/>
</dbReference>
<dbReference type="EC" id="2.10.1.1" evidence="6"/>
<keyword evidence="6" id="KW-0500">Molybdenum</keyword>
<dbReference type="SUPFAM" id="SSF63867">
    <property type="entry name" value="MoeA C-terminal domain-like"/>
    <property type="match status" value="1"/>
</dbReference>
<dbReference type="InterPro" id="IPR008284">
    <property type="entry name" value="MoCF_biosynth_CS"/>
</dbReference>
<dbReference type="GO" id="GO:0006777">
    <property type="term" value="P:Mo-molybdopterin cofactor biosynthetic process"/>
    <property type="evidence" value="ECO:0007669"/>
    <property type="project" value="UniProtKB-UniRule"/>
</dbReference>
<dbReference type="InterPro" id="IPR036135">
    <property type="entry name" value="MoeA_linker/N_sf"/>
</dbReference>
<proteinExistence type="inferred from homology"/>
<dbReference type="Gene3D" id="3.90.105.10">
    <property type="entry name" value="Molybdopterin biosynthesis moea protein, domain 2"/>
    <property type="match status" value="1"/>
</dbReference>
<reference evidence="8" key="1">
    <citation type="journal article" date="2020" name="mSystems">
        <title>Genome- and Community-Level Interaction Insights into Carbon Utilization and Element Cycling Functions of Hydrothermarchaeota in Hydrothermal Sediment.</title>
        <authorList>
            <person name="Zhou Z."/>
            <person name="Liu Y."/>
            <person name="Xu W."/>
            <person name="Pan J."/>
            <person name="Luo Z.H."/>
            <person name="Li M."/>
        </authorList>
    </citation>
    <scope>NUCLEOTIDE SEQUENCE [LARGE SCALE GENOMIC DNA]</scope>
    <source>
        <strain evidence="8">HyVt-19</strain>
    </source>
</reference>
<protein>
    <recommendedName>
        <fullName evidence="6">Molybdopterin molybdenumtransferase</fullName>
        <ecNumber evidence="6">2.10.1.1</ecNumber>
    </recommendedName>
</protein>
<dbReference type="InterPro" id="IPR005110">
    <property type="entry name" value="MoeA_linker/N"/>
</dbReference>
<evidence type="ECO:0000259" key="7">
    <source>
        <dbReference type="SMART" id="SM00852"/>
    </source>
</evidence>
<dbReference type="PANTHER" id="PTHR10192">
    <property type="entry name" value="MOLYBDOPTERIN BIOSYNTHESIS PROTEIN"/>
    <property type="match status" value="1"/>
</dbReference>
<dbReference type="Gene3D" id="2.170.190.11">
    <property type="entry name" value="Molybdopterin biosynthesis moea protein, domain 3"/>
    <property type="match status" value="1"/>
</dbReference>
<dbReference type="SMART" id="SM00852">
    <property type="entry name" value="MoCF_biosynth"/>
    <property type="match status" value="1"/>
</dbReference>
<evidence type="ECO:0000256" key="1">
    <source>
        <dbReference type="ARBA" id="ARBA00002901"/>
    </source>
</evidence>
<name>A0A7C1AWD7_9BACT</name>
<dbReference type="InterPro" id="IPR001453">
    <property type="entry name" value="MoaB/Mog_dom"/>
</dbReference>
<dbReference type="Gene3D" id="3.40.980.10">
    <property type="entry name" value="MoaB/Mog-like domain"/>
    <property type="match status" value="1"/>
</dbReference>
<dbReference type="CDD" id="cd00887">
    <property type="entry name" value="MoeA"/>
    <property type="match status" value="1"/>
</dbReference>
<comment type="catalytic activity">
    <reaction evidence="5">
        <text>adenylyl-molybdopterin + molybdate = Mo-molybdopterin + AMP + H(+)</text>
        <dbReference type="Rhea" id="RHEA:35047"/>
        <dbReference type="ChEBI" id="CHEBI:15378"/>
        <dbReference type="ChEBI" id="CHEBI:36264"/>
        <dbReference type="ChEBI" id="CHEBI:62727"/>
        <dbReference type="ChEBI" id="CHEBI:71302"/>
        <dbReference type="ChEBI" id="CHEBI:456215"/>
        <dbReference type="EC" id="2.10.1.1"/>
    </reaction>
</comment>
<keyword evidence="6" id="KW-0808">Transferase</keyword>
<evidence type="ECO:0000313" key="8">
    <source>
        <dbReference type="EMBL" id="HDL90157.1"/>
    </source>
</evidence>
<dbReference type="InterPro" id="IPR005111">
    <property type="entry name" value="MoeA_C_domain_IV"/>
</dbReference>
<comment type="similarity">
    <text evidence="3 6">Belongs to the MoeA family.</text>
</comment>
<dbReference type="PROSITE" id="PS01079">
    <property type="entry name" value="MOCF_BIOSYNTHESIS_2"/>
    <property type="match status" value="1"/>
</dbReference>
<dbReference type="EMBL" id="DQZW01000215">
    <property type="protein sequence ID" value="HDL90157.1"/>
    <property type="molecule type" value="Genomic_DNA"/>
</dbReference>
<dbReference type="InterPro" id="IPR038987">
    <property type="entry name" value="MoeA-like"/>
</dbReference>
<keyword evidence="6" id="KW-0479">Metal-binding</keyword>
<gene>
    <name evidence="8" type="ORF">ENG14_04570</name>
</gene>
<accession>A0A7C1AWD7</accession>
<evidence type="ECO:0000256" key="4">
    <source>
        <dbReference type="ARBA" id="ARBA00023150"/>
    </source>
</evidence>
<comment type="caution">
    <text evidence="8">The sequence shown here is derived from an EMBL/GenBank/DDBJ whole genome shotgun (WGS) entry which is preliminary data.</text>
</comment>
<comment type="cofactor">
    <cofactor evidence="6">
        <name>Mg(2+)</name>
        <dbReference type="ChEBI" id="CHEBI:18420"/>
    </cofactor>
</comment>
<evidence type="ECO:0000256" key="6">
    <source>
        <dbReference type="RuleBase" id="RU365090"/>
    </source>
</evidence>
<dbReference type="PANTHER" id="PTHR10192:SF5">
    <property type="entry name" value="GEPHYRIN"/>
    <property type="match status" value="1"/>
</dbReference>
<keyword evidence="6" id="KW-0460">Magnesium</keyword>
<evidence type="ECO:0000256" key="3">
    <source>
        <dbReference type="ARBA" id="ARBA00010763"/>
    </source>
</evidence>
<organism evidence="8">
    <name type="scientific">Thermodesulforhabdus norvegica</name>
    <dbReference type="NCBI Taxonomy" id="39841"/>
    <lineage>
        <taxon>Bacteria</taxon>
        <taxon>Pseudomonadati</taxon>
        <taxon>Thermodesulfobacteriota</taxon>
        <taxon>Syntrophobacteria</taxon>
        <taxon>Syntrophobacterales</taxon>
        <taxon>Thermodesulforhabdaceae</taxon>
        <taxon>Thermodesulforhabdus</taxon>
    </lineage>
</organism>
<dbReference type="NCBIfam" id="TIGR00177">
    <property type="entry name" value="molyb_syn"/>
    <property type="match status" value="1"/>
</dbReference>
<dbReference type="Proteomes" id="UP000886355">
    <property type="component" value="Unassembled WGS sequence"/>
</dbReference>
<sequence>MTSREFLKVRPVKDVQDFIAALEPLGTEVISLENAHGRVVAKTVIARDPVPHFRRATMDGYAVRSRDVFGASESLPAFLSIVGSVEMGKPSACTVGTNEACAIPTGGALPDGADAVVMVEHTERLDETTIEVYKPVAPGENVLGVGDDIPEGEQILQPGRALKPQDLGVLAAVGVTEVEVYKRPKVAIISTGDEIVPSETPSPLPPGLIRDINTHVLASMVSETGAVVGRKELIKDDPDALIDISRKCLEDHNVVLLSGGSSVGSRDYTLDVLEQLPDAEVLVHGVAMRPGKPTILGRSGKRYVWGLPGQPSSASMVMVAMVCPFLRALQGERPTFPYAAGTIIGRLCKPIPSVHGREDYIPVRVLDEDQVEPIFGKSGMIKTLAMADGYIIVPEYAEGMDTGEEVKVYLF</sequence>
<dbReference type="Pfam" id="PF03453">
    <property type="entry name" value="MoeA_N"/>
    <property type="match status" value="1"/>
</dbReference>
<dbReference type="AlphaFoldDB" id="A0A7C1AWD7"/>
<comment type="function">
    <text evidence="1 6">Catalyzes the insertion of molybdate into adenylated molybdopterin with the concomitant release of AMP.</text>
</comment>
<evidence type="ECO:0000256" key="2">
    <source>
        <dbReference type="ARBA" id="ARBA00005046"/>
    </source>
</evidence>
<dbReference type="Pfam" id="PF03454">
    <property type="entry name" value="MoeA_C"/>
    <property type="match status" value="1"/>
</dbReference>
<dbReference type="GO" id="GO:0005829">
    <property type="term" value="C:cytosol"/>
    <property type="evidence" value="ECO:0007669"/>
    <property type="project" value="TreeGrafter"/>
</dbReference>
<dbReference type="InterPro" id="IPR036425">
    <property type="entry name" value="MoaB/Mog-like_dom_sf"/>
</dbReference>
<dbReference type="UniPathway" id="UPA00344"/>
<dbReference type="Pfam" id="PF00994">
    <property type="entry name" value="MoCF_biosynth"/>
    <property type="match status" value="1"/>
</dbReference>
<dbReference type="SUPFAM" id="SSF63882">
    <property type="entry name" value="MoeA N-terminal region -like"/>
    <property type="match status" value="1"/>
</dbReference>
<keyword evidence="4 6" id="KW-0501">Molybdenum cofactor biosynthesis</keyword>
<dbReference type="InterPro" id="IPR036688">
    <property type="entry name" value="MoeA_C_domain_IV_sf"/>
</dbReference>
<comment type="pathway">
    <text evidence="2 6">Cofactor biosynthesis; molybdopterin biosynthesis.</text>
</comment>
<dbReference type="GO" id="GO:0046872">
    <property type="term" value="F:metal ion binding"/>
    <property type="evidence" value="ECO:0007669"/>
    <property type="project" value="UniProtKB-UniRule"/>
</dbReference>
<dbReference type="SUPFAM" id="SSF53218">
    <property type="entry name" value="Molybdenum cofactor biosynthesis proteins"/>
    <property type="match status" value="1"/>
</dbReference>
<dbReference type="GO" id="GO:0061599">
    <property type="term" value="F:molybdopterin molybdotransferase activity"/>
    <property type="evidence" value="ECO:0007669"/>
    <property type="project" value="UniProtKB-UniRule"/>
</dbReference>
<dbReference type="NCBIfam" id="NF045515">
    <property type="entry name" value="Glp_gephyrin"/>
    <property type="match status" value="1"/>
</dbReference>
<evidence type="ECO:0000256" key="5">
    <source>
        <dbReference type="ARBA" id="ARBA00047317"/>
    </source>
</evidence>
<feature type="domain" description="MoaB/Mog" evidence="7">
    <location>
        <begin position="187"/>
        <end position="328"/>
    </location>
</feature>